<evidence type="ECO:0000256" key="6">
    <source>
        <dbReference type="ARBA" id="ARBA00023295"/>
    </source>
</evidence>
<evidence type="ECO:0000256" key="1">
    <source>
        <dbReference type="ARBA" id="ARBA00004191"/>
    </source>
</evidence>
<keyword evidence="4" id="KW-0964">Secreted</keyword>
<comment type="subcellular location">
    <subcellularLocation>
        <location evidence="1">Secreted</location>
        <location evidence="1">Cell wall</location>
    </subcellularLocation>
</comment>
<evidence type="ECO:0000256" key="9">
    <source>
        <dbReference type="RuleBase" id="RU361169"/>
    </source>
</evidence>
<organism evidence="11 12">
    <name type="scientific">Kalanchoe fedtschenkoi</name>
    <name type="common">Lavender scallops</name>
    <name type="synonym">South American air plant</name>
    <dbReference type="NCBI Taxonomy" id="63787"/>
    <lineage>
        <taxon>Eukaryota</taxon>
        <taxon>Viridiplantae</taxon>
        <taxon>Streptophyta</taxon>
        <taxon>Embryophyta</taxon>
        <taxon>Tracheophyta</taxon>
        <taxon>Spermatophyta</taxon>
        <taxon>Magnoliopsida</taxon>
        <taxon>eudicotyledons</taxon>
        <taxon>Gunneridae</taxon>
        <taxon>Pentapetalae</taxon>
        <taxon>Saxifragales</taxon>
        <taxon>Crassulaceae</taxon>
        <taxon>Kalanchoe</taxon>
    </lineage>
</organism>
<keyword evidence="5 9" id="KW-0378">Hydrolase</keyword>
<dbReference type="Gramene" id="Kaladp0057s0025.1.v1.1">
    <property type="protein sequence ID" value="Kaladp0057s0025.1.v1.1"/>
    <property type="gene ID" value="Kaladp0057s0025.v1.1"/>
</dbReference>
<evidence type="ECO:0000256" key="8">
    <source>
        <dbReference type="PROSITE-ProRule" id="PRU10052"/>
    </source>
</evidence>
<keyword evidence="3" id="KW-0134">Cell wall</keyword>
<evidence type="ECO:0000256" key="4">
    <source>
        <dbReference type="ARBA" id="ARBA00022525"/>
    </source>
</evidence>
<dbReference type="GO" id="GO:0004650">
    <property type="term" value="F:polygalacturonase activity"/>
    <property type="evidence" value="ECO:0007669"/>
    <property type="project" value="InterPro"/>
</dbReference>
<evidence type="ECO:0008006" key="13">
    <source>
        <dbReference type="Google" id="ProtNLM"/>
    </source>
</evidence>
<dbReference type="Proteomes" id="UP000594263">
    <property type="component" value="Unplaced"/>
</dbReference>
<evidence type="ECO:0000256" key="2">
    <source>
        <dbReference type="ARBA" id="ARBA00008834"/>
    </source>
</evidence>
<protein>
    <recommendedName>
        <fullName evidence="13">Polygalacturonase</fullName>
    </recommendedName>
</protein>
<dbReference type="AlphaFoldDB" id="A0A7N0U7V0"/>
<dbReference type="InterPro" id="IPR006626">
    <property type="entry name" value="PbH1"/>
</dbReference>
<dbReference type="SMART" id="SM00710">
    <property type="entry name" value="PbH1"/>
    <property type="match status" value="6"/>
</dbReference>
<evidence type="ECO:0000256" key="5">
    <source>
        <dbReference type="ARBA" id="ARBA00022801"/>
    </source>
</evidence>
<dbReference type="PANTHER" id="PTHR31375">
    <property type="match status" value="1"/>
</dbReference>
<keyword evidence="6 9" id="KW-0326">Glycosidase</keyword>
<dbReference type="GO" id="GO:0071555">
    <property type="term" value="P:cell wall organization"/>
    <property type="evidence" value="ECO:0007669"/>
    <property type="project" value="UniProtKB-KW"/>
</dbReference>
<dbReference type="EnsemblPlants" id="Kaladp0057s0025.1.v1.1">
    <property type="protein sequence ID" value="Kaladp0057s0025.1.v1.1"/>
    <property type="gene ID" value="Kaladp0057s0025.v1.1"/>
</dbReference>
<evidence type="ECO:0000256" key="3">
    <source>
        <dbReference type="ARBA" id="ARBA00022512"/>
    </source>
</evidence>
<dbReference type="PROSITE" id="PS51257">
    <property type="entry name" value="PROKAR_LIPOPROTEIN"/>
    <property type="match status" value="1"/>
</dbReference>
<feature type="active site" evidence="8">
    <location>
        <position position="241"/>
    </location>
</feature>
<evidence type="ECO:0000256" key="7">
    <source>
        <dbReference type="ARBA" id="ARBA00023316"/>
    </source>
</evidence>
<comment type="similarity">
    <text evidence="2 9">Belongs to the glycosyl hydrolase 28 family.</text>
</comment>
<dbReference type="InterPro" id="IPR012334">
    <property type="entry name" value="Pectin_lyas_fold"/>
</dbReference>
<evidence type="ECO:0000256" key="10">
    <source>
        <dbReference type="SAM" id="SignalP"/>
    </source>
</evidence>
<name>A0A7N0U7V0_KALFE</name>
<dbReference type="FunFam" id="2.160.20.10:FF:000004">
    <property type="entry name" value="Pectin lyase-like superfamily protein"/>
    <property type="match status" value="1"/>
</dbReference>
<dbReference type="InterPro" id="IPR000743">
    <property type="entry name" value="Glyco_hydro_28"/>
</dbReference>
<dbReference type="Pfam" id="PF00295">
    <property type="entry name" value="Glyco_hydro_28"/>
    <property type="match status" value="1"/>
</dbReference>
<keyword evidence="12" id="KW-1185">Reference proteome</keyword>
<evidence type="ECO:0000313" key="11">
    <source>
        <dbReference type="EnsemblPlants" id="Kaladp0057s0025.1.v1.1"/>
    </source>
</evidence>
<evidence type="ECO:0000313" key="12">
    <source>
        <dbReference type="Proteomes" id="UP000594263"/>
    </source>
</evidence>
<dbReference type="Gene3D" id="2.160.20.10">
    <property type="entry name" value="Single-stranded right-handed beta-helix, Pectin lyase-like"/>
    <property type="match status" value="1"/>
</dbReference>
<reference evidence="11" key="1">
    <citation type="submission" date="2021-01" db="UniProtKB">
        <authorList>
            <consortium name="EnsemblPlants"/>
        </authorList>
    </citation>
    <scope>IDENTIFICATION</scope>
</reference>
<sequence>MAFRIFLLAACLAFVSCFINSSHAALLNLNVVTYGAPATGLSDATPAFLKAWTAACSSASEATITVPQGRYMIKPVIFRGPCKNSITFKISGTIVAPSGLNALGNTGYWILFIKVNKLSVLGGTLDAKAANFWACRKAGKSCPVGARSMTFNWVNDGLISGLTSINSQMSHLVINSCNNVVVQNVRLTAPDDSPNTDGIHVQGSTGVTITGSTLRTGDDCVSIGPSSKNLYISGIKCGPGHGVSIGSLGNSANEGGVQNVTLINSIFTGSDNGVRLKTWARASNSFVNNVAFENLIMSNTRNPILIDQNYCPSNTGCPTQSSGVKISQITYKNIKGTSASPIAVKMDCSPSKPCSGIKLQDINLTYMNTKATAYCKNAGGTSSSVISPQSCL</sequence>
<feature type="signal peptide" evidence="10">
    <location>
        <begin position="1"/>
        <end position="24"/>
    </location>
</feature>
<dbReference type="PROSITE" id="PS00502">
    <property type="entry name" value="POLYGALACTURONASE"/>
    <property type="match status" value="1"/>
</dbReference>
<proteinExistence type="inferred from homology"/>
<dbReference type="InterPro" id="IPR011050">
    <property type="entry name" value="Pectin_lyase_fold/virulence"/>
</dbReference>
<dbReference type="GO" id="GO:0005975">
    <property type="term" value="P:carbohydrate metabolic process"/>
    <property type="evidence" value="ECO:0007669"/>
    <property type="project" value="InterPro"/>
</dbReference>
<accession>A0A7N0U7V0</accession>
<feature type="chain" id="PRO_5029827769" description="Polygalacturonase" evidence="10">
    <location>
        <begin position="25"/>
        <end position="392"/>
    </location>
</feature>
<dbReference type="OMA" id="WVNNLVV"/>
<dbReference type="SUPFAM" id="SSF51126">
    <property type="entry name" value="Pectin lyase-like"/>
    <property type="match status" value="1"/>
</dbReference>
<keyword evidence="10" id="KW-0732">Signal</keyword>
<keyword evidence="7" id="KW-0961">Cell wall biogenesis/degradation</keyword>